<gene>
    <name evidence="2" type="ORF">EJ419_03665</name>
</gene>
<dbReference type="OrthoDB" id="3240459at2"/>
<keyword evidence="3" id="KW-1185">Reference proteome</keyword>
<name>A0A4R0QPJ9_9BIFI</name>
<dbReference type="Proteomes" id="UP000291289">
    <property type="component" value="Unassembled WGS sequence"/>
</dbReference>
<sequence>MLTNSTSHDTCATTSLGPQSTISSGIRISNLDSTEQQLMWASIASEYDIDLAKFWDSSSHSASQILHAYPRFYQYLAGVLRTAYLKDTVIVCTWPEIIDGFFMLAIGPTDILKILGISYKDPSPLVIRGNAPTFVQTILNFFVAPAKNDKPRYFKTPNELQRAAIQPILPFLLSSSDSKQTMKDEMNPSTYMESNSDASNFSLPTEVDLPSTIFRKIRILHEQAYRLPQNSLSLIEQRWNEWNQAIEDGLIRYEFFPLDKHPLSLKQTLSEYQPICEHHIDELLDFFKGSHSGDNSNNPLFSGDKDYLRSYTENIFTLNRSETFTKITEKFPPTHSLIGRALNDAYTDFYQFVYQLSIAQQHGTEWISVKLENNDDNTNSGTASPEHPHESTNSAITTDTQNSFIEYMSSHPELSQKYLRTGMKSNTAHADKNNIEKDTTRITTLQFLAGSSSKILSEMPAASFTEFCYTSRESIKQWRQGTLKHVEDIDYAISRASSTHTRSDDFADLKRGGILAFILAVISWIVDQSKDIVDAGLGIWMAPLIALVVTVLPEAINLIHEWRTLKSDTHTLVITPDGR</sequence>
<accession>A0A4R0QPJ9</accession>
<feature type="region of interest" description="Disordered" evidence="1">
    <location>
        <begin position="376"/>
        <end position="396"/>
    </location>
</feature>
<evidence type="ECO:0000256" key="1">
    <source>
        <dbReference type="SAM" id="MobiDB-lite"/>
    </source>
</evidence>
<protein>
    <submittedName>
        <fullName evidence="2">Uncharacterized protein</fullName>
    </submittedName>
</protein>
<organism evidence="2 3">
    <name type="scientific">Alloscardovia theropitheci</name>
    <dbReference type="NCBI Taxonomy" id="2496842"/>
    <lineage>
        <taxon>Bacteria</taxon>
        <taxon>Bacillati</taxon>
        <taxon>Actinomycetota</taxon>
        <taxon>Actinomycetes</taxon>
        <taxon>Bifidobacteriales</taxon>
        <taxon>Bifidobacteriaceae</taxon>
        <taxon>Alloscardovia</taxon>
    </lineage>
</organism>
<dbReference type="EMBL" id="RXLP01000019">
    <property type="protein sequence ID" value="TCD54154.1"/>
    <property type="molecule type" value="Genomic_DNA"/>
</dbReference>
<dbReference type="AlphaFoldDB" id="A0A4R0QPJ9"/>
<evidence type="ECO:0000313" key="2">
    <source>
        <dbReference type="EMBL" id="TCD54154.1"/>
    </source>
</evidence>
<proteinExistence type="predicted"/>
<comment type="caution">
    <text evidence="2">The sequence shown here is derived from an EMBL/GenBank/DDBJ whole genome shotgun (WGS) entry which is preliminary data.</text>
</comment>
<reference evidence="2 3" key="1">
    <citation type="submission" date="2018-12" db="EMBL/GenBank/DDBJ databases">
        <title>Alloscrdovia theropitheci sp. nov: a novel taxon from the feces of the bleeding-herat monkey (Theropithecus geleda).</title>
        <authorList>
            <person name="Modesto M."/>
        </authorList>
    </citation>
    <scope>NUCLEOTIDE SEQUENCE [LARGE SCALE GENOMIC DNA]</scope>
    <source>
        <strain evidence="2 3">GLDI4/2</strain>
    </source>
</reference>
<evidence type="ECO:0000313" key="3">
    <source>
        <dbReference type="Proteomes" id="UP000291289"/>
    </source>
</evidence>
<dbReference type="RefSeq" id="WP_131283719.1">
    <property type="nucleotide sequence ID" value="NZ_RXLP01000019.1"/>
</dbReference>